<evidence type="ECO:0000313" key="12">
    <source>
        <dbReference type="Proteomes" id="UP000254939"/>
    </source>
</evidence>
<dbReference type="InterPro" id="IPR036625">
    <property type="entry name" value="E3-bd_dom_sf"/>
</dbReference>
<dbReference type="Pfam" id="PF00198">
    <property type="entry name" value="2-oxoacid_dh"/>
    <property type="match status" value="1"/>
</dbReference>
<dbReference type="InterPro" id="IPR004167">
    <property type="entry name" value="PSBD"/>
</dbReference>
<evidence type="ECO:0000259" key="10">
    <source>
        <dbReference type="PROSITE" id="PS51826"/>
    </source>
</evidence>
<feature type="region of interest" description="Disordered" evidence="8">
    <location>
        <begin position="149"/>
        <end position="174"/>
    </location>
</feature>
<feature type="region of interest" description="Disordered" evidence="8">
    <location>
        <begin position="88"/>
        <end position="109"/>
    </location>
</feature>
<evidence type="ECO:0000256" key="8">
    <source>
        <dbReference type="SAM" id="MobiDB-lite"/>
    </source>
</evidence>
<evidence type="ECO:0000256" key="4">
    <source>
        <dbReference type="ARBA" id="ARBA00022679"/>
    </source>
</evidence>
<dbReference type="EMBL" id="NAAC01000022">
    <property type="protein sequence ID" value="RDJ07880.1"/>
    <property type="molecule type" value="Genomic_DNA"/>
</dbReference>
<dbReference type="PROSITE" id="PS50968">
    <property type="entry name" value="BIOTINYL_LIPOYL"/>
    <property type="match status" value="1"/>
</dbReference>
<dbReference type="PROSITE" id="PS00189">
    <property type="entry name" value="LIPOYL"/>
    <property type="match status" value="1"/>
</dbReference>
<evidence type="ECO:0000313" key="11">
    <source>
        <dbReference type="EMBL" id="RDJ07880.1"/>
    </source>
</evidence>
<reference evidence="11 12" key="1">
    <citation type="submission" date="2017-03" db="EMBL/GenBank/DDBJ databases">
        <title>Genome analysis of Rhizobial strains effectives or ineffectives for nitrogen fixation isolated from bean seeds.</title>
        <authorList>
            <person name="Peralta H."/>
            <person name="Aguilar-Vera A."/>
            <person name="Mora Y."/>
            <person name="Vargas-Lagunas C."/>
            <person name="Girard L."/>
            <person name="Mora J."/>
        </authorList>
    </citation>
    <scope>NUCLEOTIDE SEQUENCE [LARGE SCALE GENOMIC DNA]</scope>
    <source>
        <strain evidence="11 12">CCGM3</strain>
    </source>
</reference>
<protein>
    <recommendedName>
        <fullName evidence="7">Dihydrolipoamide acetyltransferase component of pyruvate dehydrogenase complex</fullName>
        <ecNumber evidence="7">2.3.1.-</ecNumber>
    </recommendedName>
</protein>
<dbReference type="GO" id="GO:0005737">
    <property type="term" value="C:cytoplasm"/>
    <property type="evidence" value="ECO:0007669"/>
    <property type="project" value="TreeGrafter"/>
</dbReference>
<dbReference type="EC" id="2.3.1.-" evidence="7"/>
<name>A0A370KKA8_9HYPH</name>
<dbReference type="InterPro" id="IPR003016">
    <property type="entry name" value="2-oxoA_DH_lipoyl-BS"/>
</dbReference>
<keyword evidence="5 7" id="KW-0450">Lipoyl</keyword>
<dbReference type="Gene3D" id="2.40.50.100">
    <property type="match status" value="1"/>
</dbReference>
<dbReference type="Proteomes" id="UP000254939">
    <property type="component" value="Unassembled WGS sequence"/>
</dbReference>
<evidence type="ECO:0000259" key="9">
    <source>
        <dbReference type="PROSITE" id="PS50968"/>
    </source>
</evidence>
<organism evidence="11 12">
    <name type="scientific">Rhizobium grahamii</name>
    <dbReference type="NCBI Taxonomy" id="1120045"/>
    <lineage>
        <taxon>Bacteria</taxon>
        <taxon>Pseudomonadati</taxon>
        <taxon>Pseudomonadota</taxon>
        <taxon>Alphaproteobacteria</taxon>
        <taxon>Hyphomicrobiales</taxon>
        <taxon>Rhizobiaceae</taxon>
        <taxon>Rhizobium/Agrobacterium group</taxon>
        <taxon>Rhizobium</taxon>
    </lineage>
</organism>
<feature type="domain" description="Peripheral subunit-binding (PSBD)" evidence="10">
    <location>
        <begin position="110"/>
        <end position="147"/>
    </location>
</feature>
<dbReference type="InterPro" id="IPR001078">
    <property type="entry name" value="2-oxoacid_DH_actylTfrase"/>
</dbReference>
<dbReference type="Gene3D" id="4.10.320.10">
    <property type="entry name" value="E3-binding domain"/>
    <property type="match status" value="1"/>
</dbReference>
<evidence type="ECO:0000256" key="2">
    <source>
        <dbReference type="ARBA" id="ARBA00007317"/>
    </source>
</evidence>
<evidence type="ECO:0000256" key="7">
    <source>
        <dbReference type="RuleBase" id="RU003423"/>
    </source>
</evidence>
<gene>
    <name evidence="11" type="ORF">B5K06_21310</name>
</gene>
<dbReference type="PANTHER" id="PTHR43178">
    <property type="entry name" value="DIHYDROLIPOAMIDE ACETYLTRANSFERASE COMPONENT OF PYRUVATE DEHYDROGENASE COMPLEX"/>
    <property type="match status" value="1"/>
</dbReference>
<dbReference type="Gene3D" id="3.30.559.10">
    <property type="entry name" value="Chloramphenicol acetyltransferase-like domain"/>
    <property type="match status" value="1"/>
</dbReference>
<dbReference type="SUPFAM" id="SSF47005">
    <property type="entry name" value="Peripheral subunit-binding domain of 2-oxo acid dehydrogenase complex"/>
    <property type="match status" value="1"/>
</dbReference>
<evidence type="ECO:0000256" key="5">
    <source>
        <dbReference type="ARBA" id="ARBA00022823"/>
    </source>
</evidence>
<dbReference type="OrthoDB" id="9805770at2"/>
<proteinExistence type="inferred from homology"/>
<dbReference type="PANTHER" id="PTHR43178:SF5">
    <property type="entry name" value="LIPOAMIDE ACYLTRANSFERASE COMPONENT OF BRANCHED-CHAIN ALPHA-KETO ACID DEHYDROGENASE COMPLEX, MITOCHONDRIAL"/>
    <property type="match status" value="1"/>
</dbReference>
<dbReference type="InterPro" id="IPR023213">
    <property type="entry name" value="CAT-like_dom_sf"/>
</dbReference>
<dbReference type="CDD" id="cd06849">
    <property type="entry name" value="lipoyl_domain"/>
    <property type="match status" value="1"/>
</dbReference>
<comment type="caution">
    <text evidence="11">The sequence shown here is derived from an EMBL/GenBank/DDBJ whole genome shotgun (WGS) entry which is preliminary data.</text>
</comment>
<dbReference type="InterPro" id="IPR050743">
    <property type="entry name" value="2-oxoacid_DH_E2_comp"/>
</dbReference>
<feature type="domain" description="Lipoyl-binding" evidence="9">
    <location>
        <begin position="4"/>
        <end position="78"/>
    </location>
</feature>
<keyword evidence="6 7" id="KW-0012">Acyltransferase</keyword>
<dbReference type="Pfam" id="PF00364">
    <property type="entry name" value="Biotin_lipoyl"/>
    <property type="match status" value="1"/>
</dbReference>
<dbReference type="SUPFAM" id="SSF52777">
    <property type="entry name" value="CoA-dependent acyltransferases"/>
    <property type="match status" value="1"/>
</dbReference>
<dbReference type="GO" id="GO:0031405">
    <property type="term" value="F:lipoic acid binding"/>
    <property type="evidence" value="ECO:0007669"/>
    <property type="project" value="TreeGrafter"/>
</dbReference>
<dbReference type="Pfam" id="PF02817">
    <property type="entry name" value="E3_binding"/>
    <property type="match status" value="1"/>
</dbReference>
<comment type="similarity">
    <text evidence="2 7">Belongs to the 2-oxoacid dehydrogenase family.</text>
</comment>
<dbReference type="InterPro" id="IPR011053">
    <property type="entry name" value="Single_hybrid_motif"/>
</dbReference>
<accession>A0A370KKA8</accession>
<evidence type="ECO:0000256" key="3">
    <source>
        <dbReference type="ARBA" id="ARBA00011484"/>
    </source>
</evidence>
<comment type="cofactor">
    <cofactor evidence="1 7">
        <name>(R)-lipoate</name>
        <dbReference type="ChEBI" id="CHEBI:83088"/>
    </cofactor>
</comment>
<dbReference type="InterPro" id="IPR000089">
    <property type="entry name" value="Biotin_lipoyl"/>
</dbReference>
<dbReference type="AlphaFoldDB" id="A0A370KKA8"/>
<sequence>MVDFIEVLVPLEQEGTTAVVRNWLKQAGEVVAQDDPLVEIETDKVTQEIPAPVAGIVAEILMMPGADAVPGAVLARIRTEVAIPGDRVSAAPDHGSTTGGKAVAKGSRDRFSPAVGSAAKEYGIDPATIAGTGRNGRVTRVDMDVAFQARKSTGGDETPPGIDPRQSDRPPARHASHIVAHTPMRLSIARHMLESVTTAPHVTSIFEADFTAVMRHRDMFKAEFAAEGIDLSYSAYIIMAVVEAMQAAPEVNSRWHDDHLEIFDNLNIGIGVALGDRGLVVPVIHNAQDLELAAVAARLQDATTRGRDGKLTNADLRGGTFTISNHGVSGSLVAAPIIINQPQSAILGVGKIEKRVVVRTIDGTDTIQIRPVAYVSLTIDHRALDAHQTNAWLTRFVKTLEEWSASKPSHPILRQ</sequence>
<dbReference type="RefSeq" id="WP_114714647.1">
    <property type="nucleotide sequence ID" value="NZ_KZ857264.1"/>
</dbReference>
<dbReference type="SUPFAM" id="SSF51230">
    <property type="entry name" value="Single hybrid motif"/>
    <property type="match status" value="1"/>
</dbReference>
<evidence type="ECO:0000256" key="1">
    <source>
        <dbReference type="ARBA" id="ARBA00001938"/>
    </source>
</evidence>
<dbReference type="PROSITE" id="PS51826">
    <property type="entry name" value="PSBD"/>
    <property type="match status" value="1"/>
</dbReference>
<dbReference type="GO" id="GO:0016407">
    <property type="term" value="F:acetyltransferase activity"/>
    <property type="evidence" value="ECO:0007669"/>
    <property type="project" value="TreeGrafter"/>
</dbReference>
<comment type="subunit">
    <text evidence="3">Forms a 24-polypeptide structural core with octahedral symmetry.</text>
</comment>
<evidence type="ECO:0000256" key="6">
    <source>
        <dbReference type="ARBA" id="ARBA00023315"/>
    </source>
</evidence>
<keyword evidence="4 7" id="KW-0808">Transferase</keyword>